<dbReference type="Proteomes" id="UP001162131">
    <property type="component" value="Unassembled WGS sequence"/>
</dbReference>
<name>A0AAU9IWT8_9CILI</name>
<comment type="caution">
    <text evidence="1">The sequence shown here is derived from an EMBL/GenBank/DDBJ whole genome shotgun (WGS) entry which is preliminary data.</text>
</comment>
<proteinExistence type="predicted"/>
<dbReference type="EMBL" id="CAJZBQ010000020">
    <property type="protein sequence ID" value="CAG9317985.1"/>
    <property type="molecule type" value="Genomic_DNA"/>
</dbReference>
<keyword evidence="2" id="KW-1185">Reference proteome</keyword>
<gene>
    <name evidence="1" type="ORF">BSTOLATCC_MIC20469</name>
</gene>
<evidence type="ECO:0000313" key="1">
    <source>
        <dbReference type="EMBL" id="CAG9317985.1"/>
    </source>
</evidence>
<dbReference type="AlphaFoldDB" id="A0AAU9IWT8"/>
<sequence>MGSSKPIHYDDPVPSNFEISPEVKLKFRLEDKVKKLFIYGNDQEAAIIWFVCLIGDLEGDEYYFVPTKVDNHFISNITTAEKIALRCNYDKKSISNDAVQILDEVNIDGKNVKDLIQAVQQLKDFNSIYDLLKETLENLGASSKWYYR</sequence>
<protein>
    <submittedName>
        <fullName evidence="1">Uncharacterized protein</fullName>
    </submittedName>
</protein>
<accession>A0AAU9IWT8</accession>
<organism evidence="1 2">
    <name type="scientific">Blepharisma stoltei</name>
    <dbReference type="NCBI Taxonomy" id="1481888"/>
    <lineage>
        <taxon>Eukaryota</taxon>
        <taxon>Sar</taxon>
        <taxon>Alveolata</taxon>
        <taxon>Ciliophora</taxon>
        <taxon>Postciliodesmatophora</taxon>
        <taxon>Heterotrichea</taxon>
        <taxon>Heterotrichida</taxon>
        <taxon>Blepharismidae</taxon>
        <taxon>Blepharisma</taxon>
    </lineage>
</organism>
<evidence type="ECO:0000313" key="2">
    <source>
        <dbReference type="Proteomes" id="UP001162131"/>
    </source>
</evidence>
<reference evidence="1" key="1">
    <citation type="submission" date="2021-09" db="EMBL/GenBank/DDBJ databases">
        <authorList>
            <consortium name="AG Swart"/>
            <person name="Singh M."/>
            <person name="Singh A."/>
            <person name="Seah K."/>
            <person name="Emmerich C."/>
        </authorList>
    </citation>
    <scope>NUCLEOTIDE SEQUENCE</scope>
    <source>
        <strain evidence="1">ATCC30299</strain>
    </source>
</reference>